<feature type="domain" description="ABC transmembrane type-1" evidence="8">
    <location>
        <begin position="117"/>
        <end position="301"/>
    </location>
</feature>
<dbReference type="RefSeq" id="WP_163200493.1">
    <property type="nucleotide sequence ID" value="NZ_WHZU01000012.1"/>
</dbReference>
<feature type="transmembrane region" description="Helical" evidence="7">
    <location>
        <begin position="162"/>
        <end position="181"/>
    </location>
</feature>
<keyword evidence="4 7" id="KW-0812">Transmembrane</keyword>
<evidence type="ECO:0000313" key="10">
    <source>
        <dbReference type="Proteomes" id="UP000475155"/>
    </source>
</evidence>
<dbReference type="Gene3D" id="1.10.3720.10">
    <property type="entry name" value="MetI-like"/>
    <property type="match status" value="1"/>
</dbReference>
<dbReference type="Pfam" id="PF00528">
    <property type="entry name" value="BPD_transp_1"/>
    <property type="match status" value="1"/>
</dbReference>
<gene>
    <name evidence="9" type="ORF">GFD18_08005</name>
</gene>
<keyword evidence="10" id="KW-1185">Reference proteome</keyword>
<dbReference type="EMBL" id="WHZU01000012">
    <property type="protein sequence ID" value="NEH12030.1"/>
    <property type="molecule type" value="Genomic_DNA"/>
</dbReference>
<dbReference type="Proteomes" id="UP000475155">
    <property type="component" value="Unassembled WGS sequence"/>
</dbReference>
<dbReference type="PANTHER" id="PTHR30151">
    <property type="entry name" value="ALKANE SULFONATE ABC TRANSPORTER-RELATED, MEMBRANE SUBUNIT"/>
    <property type="match status" value="1"/>
</dbReference>
<evidence type="ECO:0000256" key="4">
    <source>
        <dbReference type="ARBA" id="ARBA00022692"/>
    </source>
</evidence>
<organism evidence="9 10">
    <name type="scientific">Bifidobacterium saimiriisciurei</name>
    <dbReference type="NCBI Taxonomy" id="2661627"/>
    <lineage>
        <taxon>Bacteria</taxon>
        <taxon>Bacillati</taxon>
        <taxon>Actinomycetota</taxon>
        <taxon>Actinomycetes</taxon>
        <taxon>Bifidobacteriales</taxon>
        <taxon>Bifidobacteriaceae</taxon>
        <taxon>Bifidobacterium</taxon>
    </lineage>
</organism>
<comment type="subcellular location">
    <subcellularLocation>
        <location evidence="1 7">Cell membrane</location>
        <topology evidence="1 7">Multi-pass membrane protein</topology>
    </subcellularLocation>
</comment>
<dbReference type="SUPFAM" id="SSF161098">
    <property type="entry name" value="MetI-like"/>
    <property type="match status" value="1"/>
</dbReference>
<feature type="transmembrane region" description="Helical" evidence="7">
    <location>
        <begin position="132"/>
        <end position="150"/>
    </location>
</feature>
<sequence length="312" mass="33255">MVEKVLTGISSFTVAASKAASGVTTVVKPKKTVDAAVKTGAAAGAAAKPVAVRKTAAGNGVVGKVSAKAGKWALYLALPVILVAVWAFVGARSASYAMATPQQIVSATIEYAGSGELWLNIAVSIARVLEGFLVAFVAAAVLGVAAGVSRRFERFIDLVMQVLRPIPGIAWIPLAILWFGIGENSKVYIIFIGAFFPMFVNFVDGIKGIDKRYFELGRVYEIPKWRFIRQVVVPAALPQMLTGIRLGLSGAWICVVAAEMIGATSGVGFMLSDGRSMSRPDVVILAMLIIGIVGKLMDDVVEWQRRRIVNWL</sequence>
<evidence type="ECO:0000256" key="5">
    <source>
        <dbReference type="ARBA" id="ARBA00022989"/>
    </source>
</evidence>
<feature type="transmembrane region" description="Helical" evidence="7">
    <location>
        <begin position="250"/>
        <end position="270"/>
    </location>
</feature>
<evidence type="ECO:0000313" key="9">
    <source>
        <dbReference type="EMBL" id="NEH12030.1"/>
    </source>
</evidence>
<evidence type="ECO:0000256" key="7">
    <source>
        <dbReference type="RuleBase" id="RU363032"/>
    </source>
</evidence>
<comment type="caution">
    <text evidence="9">The sequence shown here is derived from an EMBL/GenBank/DDBJ whole genome shotgun (WGS) entry which is preliminary data.</text>
</comment>
<keyword evidence="2 7" id="KW-0813">Transport</keyword>
<keyword evidence="5 7" id="KW-1133">Transmembrane helix</keyword>
<comment type="similarity">
    <text evidence="7">Belongs to the binding-protein-dependent transport system permease family.</text>
</comment>
<feature type="transmembrane region" description="Helical" evidence="7">
    <location>
        <begin position="187"/>
        <end position="206"/>
    </location>
</feature>
<feature type="transmembrane region" description="Helical" evidence="7">
    <location>
        <begin position="282"/>
        <end position="297"/>
    </location>
</feature>
<name>A0ABX0CBS4_9BIFI</name>
<reference evidence="9 10" key="1">
    <citation type="submission" date="2019-10" db="EMBL/GenBank/DDBJ databases">
        <title>Bifidobacterium from non-human primates.</title>
        <authorList>
            <person name="Modesto M."/>
        </authorList>
    </citation>
    <scope>NUCLEOTIDE SEQUENCE [LARGE SCALE GENOMIC DNA]</scope>
    <source>
        <strain evidence="9 10">SMA1</strain>
    </source>
</reference>
<keyword evidence="3" id="KW-1003">Cell membrane</keyword>
<dbReference type="CDD" id="cd06261">
    <property type="entry name" value="TM_PBP2"/>
    <property type="match status" value="1"/>
</dbReference>
<dbReference type="InterPro" id="IPR035906">
    <property type="entry name" value="MetI-like_sf"/>
</dbReference>
<evidence type="ECO:0000256" key="1">
    <source>
        <dbReference type="ARBA" id="ARBA00004651"/>
    </source>
</evidence>
<evidence type="ECO:0000259" key="8">
    <source>
        <dbReference type="PROSITE" id="PS50928"/>
    </source>
</evidence>
<keyword evidence="6 7" id="KW-0472">Membrane</keyword>
<protein>
    <submittedName>
        <fullName evidence="9">ABC transporter permease subunit</fullName>
    </submittedName>
</protein>
<accession>A0ABX0CBS4</accession>
<dbReference type="InterPro" id="IPR000515">
    <property type="entry name" value="MetI-like"/>
</dbReference>
<dbReference type="PANTHER" id="PTHR30151:SF38">
    <property type="entry name" value="ALIPHATIC SULFONATES TRANSPORT PERMEASE PROTEIN SSUC-RELATED"/>
    <property type="match status" value="1"/>
</dbReference>
<evidence type="ECO:0000256" key="6">
    <source>
        <dbReference type="ARBA" id="ARBA00023136"/>
    </source>
</evidence>
<dbReference type="PROSITE" id="PS50928">
    <property type="entry name" value="ABC_TM1"/>
    <property type="match status" value="1"/>
</dbReference>
<feature type="transmembrane region" description="Helical" evidence="7">
    <location>
        <begin position="72"/>
        <end position="89"/>
    </location>
</feature>
<proteinExistence type="inferred from homology"/>
<evidence type="ECO:0000256" key="3">
    <source>
        <dbReference type="ARBA" id="ARBA00022475"/>
    </source>
</evidence>
<evidence type="ECO:0000256" key="2">
    <source>
        <dbReference type="ARBA" id="ARBA00022448"/>
    </source>
</evidence>